<accession>A0A9P3PMM7</accession>
<organism evidence="2 3">
    <name type="scientific">Lyophyllum shimeji</name>
    <name type="common">Hon-shimeji</name>
    <name type="synonym">Tricholoma shimeji</name>
    <dbReference type="NCBI Taxonomy" id="47721"/>
    <lineage>
        <taxon>Eukaryota</taxon>
        <taxon>Fungi</taxon>
        <taxon>Dikarya</taxon>
        <taxon>Basidiomycota</taxon>
        <taxon>Agaricomycotina</taxon>
        <taxon>Agaricomycetes</taxon>
        <taxon>Agaricomycetidae</taxon>
        <taxon>Agaricales</taxon>
        <taxon>Tricholomatineae</taxon>
        <taxon>Lyophyllaceae</taxon>
        <taxon>Lyophyllum</taxon>
    </lineage>
</organism>
<dbReference type="OrthoDB" id="2977496at2759"/>
<keyword evidence="3" id="KW-1185">Reference proteome</keyword>
<sequence length="204" mass="23140">MYLAPPDSSCLDSKFIDILCVMQHAARWVAAACVHLRAVSWPILLYVWQFLKHLATWERLTELVYTIFVRPAEWPVQAFLASKWFFVTHPHVVHIASFSIFFGPIVILLPLLLFHELVIAVLFNLSFVMHGTLPGAMDDRYLALQSAFDDLKGSIFSSVDGLATKYNKLTTEYWPLVLVRLLSLAIGGLALYSIMSEKQRQSSP</sequence>
<keyword evidence="1" id="KW-0472">Membrane</keyword>
<dbReference type="AlphaFoldDB" id="A0A9P3PMM7"/>
<gene>
    <name evidence="2" type="ORF">LshimejAT787_0505630</name>
</gene>
<evidence type="ECO:0000256" key="1">
    <source>
        <dbReference type="SAM" id="Phobius"/>
    </source>
</evidence>
<feature type="transmembrane region" description="Helical" evidence="1">
    <location>
        <begin position="92"/>
        <end position="112"/>
    </location>
</feature>
<dbReference type="EMBL" id="BRPK01000005">
    <property type="protein sequence ID" value="GLB38698.1"/>
    <property type="molecule type" value="Genomic_DNA"/>
</dbReference>
<proteinExistence type="predicted"/>
<feature type="transmembrane region" description="Helical" evidence="1">
    <location>
        <begin position="173"/>
        <end position="194"/>
    </location>
</feature>
<protein>
    <submittedName>
        <fullName evidence="2">Uncharacterized protein</fullName>
    </submittedName>
</protein>
<evidence type="ECO:0000313" key="2">
    <source>
        <dbReference type="EMBL" id="GLB38698.1"/>
    </source>
</evidence>
<evidence type="ECO:0000313" key="3">
    <source>
        <dbReference type="Proteomes" id="UP001063166"/>
    </source>
</evidence>
<keyword evidence="1" id="KW-0812">Transmembrane</keyword>
<reference evidence="2" key="1">
    <citation type="submission" date="2022-07" db="EMBL/GenBank/DDBJ databases">
        <title>The genome of Lyophyllum shimeji provides insight into the initial evolution of ectomycorrhizal fungal genome.</title>
        <authorList>
            <person name="Kobayashi Y."/>
            <person name="Shibata T."/>
            <person name="Hirakawa H."/>
            <person name="Shigenobu S."/>
            <person name="Nishiyama T."/>
            <person name="Yamada A."/>
            <person name="Hasebe M."/>
            <person name="Kawaguchi M."/>
        </authorList>
    </citation>
    <scope>NUCLEOTIDE SEQUENCE</scope>
    <source>
        <strain evidence="2">AT787</strain>
    </source>
</reference>
<name>A0A9P3PMM7_LYOSH</name>
<dbReference type="Proteomes" id="UP001063166">
    <property type="component" value="Unassembled WGS sequence"/>
</dbReference>
<keyword evidence="1" id="KW-1133">Transmembrane helix</keyword>
<comment type="caution">
    <text evidence="2">The sequence shown here is derived from an EMBL/GenBank/DDBJ whole genome shotgun (WGS) entry which is preliminary data.</text>
</comment>